<dbReference type="RefSeq" id="WP_283224475.1">
    <property type="nucleotide sequence ID" value="NZ_JASGBH010000006.1"/>
</dbReference>
<comment type="caution">
    <text evidence="2">The sequence shown here is derived from an EMBL/GenBank/DDBJ whole genome shotgun (WGS) entry which is preliminary data.</text>
</comment>
<dbReference type="Proteomes" id="UP001431902">
    <property type="component" value="Unassembled WGS sequence"/>
</dbReference>
<evidence type="ECO:0000313" key="3">
    <source>
        <dbReference type="Proteomes" id="UP001431902"/>
    </source>
</evidence>
<feature type="signal peptide" evidence="1">
    <location>
        <begin position="1"/>
        <end position="22"/>
    </location>
</feature>
<dbReference type="EMBL" id="JASGBH010000006">
    <property type="protein sequence ID" value="MDI9234093.1"/>
    <property type="molecule type" value="Genomic_DNA"/>
</dbReference>
<proteinExistence type="predicted"/>
<sequence>MLTPARWILYVLFAGMCAGLHAQPSIFHGADLKLGQKLIDENKCVECHASKVPGDGSAIYKPKGRINTAGLLRGMVEQCNTELNMGMFPEEVNAVAAVLNKNYYKFK</sequence>
<dbReference type="InterPro" id="IPR036909">
    <property type="entry name" value="Cyt_c-like_dom_sf"/>
</dbReference>
<evidence type="ECO:0008006" key="4">
    <source>
        <dbReference type="Google" id="ProtNLM"/>
    </source>
</evidence>
<name>A0ABT6X7W5_9BURK</name>
<reference evidence="2" key="1">
    <citation type="submission" date="2023-05" db="EMBL/GenBank/DDBJ databases">
        <title>Limnohabitans sp. strain HM2-2 Genome sequencing and assembly.</title>
        <authorList>
            <person name="Jung Y."/>
        </authorList>
    </citation>
    <scope>NUCLEOTIDE SEQUENCE</scope>
    <source>
        <strain evidence="2">HM2-2</strain>
    </source>
</reference>
<feature type="chain" id="PRO_5046783365" description="Cytochrome c domain-containing protein" evidence="1">
    <location>
        <begin position="23"/>
        <end position="107"/>
    </location>
</feature>
<dbReference type="SUPFAM" id="SSF46626">
    <property type="entry name" value="Cytochrome c"/>
    <property type="match status" value="1"/>
</dbReference>
<keyword evidence="1" id="KW-0732">Signal</keyword>
<accession>A0ABT6X7W5</accession>
<organism evidence="2 3">
    <name type="scientific">Limnohabitans lacus</name>
    <dbReference type="NCBI Taxonomy" id="3045173"/>
    <lineage>
        <taxon>Bacteria</taxon>
        <taxon>Pseudomonadati</taxon>
        <taxon>Pseudomonadota</taxon>
        <taxon>Betaproteobacteria</taxon>
        <taxon>Burkholderiales</taxon>
        <taxon>Comamonadaceae</taxon>
        <taxon>Limnohabitans</taxon>
    </lineage>
</organism>
<protein>
    <recommendedName>
        <fullName evidence="4">Cytochrome c domain-containing protein</fullName>
    </recommendedName>
</protein>
<keyword evidence="3" id="KW-1185">Reference proteome</keyword>
<gene>
    <name evidence="2" type="ORF">QLQ16_09615</name>
</gene>
<evidence type="ECO:0000313" key="2">
    <source>
        <dbReference type="EMBL" id="MDI9234093.1"/>
    </source>
</evidence>
<evidence type="ECO:0000256" key="1">
    <source>
        <dbReference type="SAM" id="SignalP"/>
    </source>
</evidence>